<protein>
    <recommendedName>
        <fullName evidence="5">Ubiquitin-like protease family profile domain-containing protein</fullName>
    </recommendedName>
</protein>
<comment type="similarity">
    <text evidence="1">Belongs to the peptidase C48 family.</text>
</comment>
<dbReference type="Gramene" id="OGLUM11G16640.1">
    <property type="protein sequence ID" value="OGLUM11G16640.1"/>
    <property type="gene ID" value="OGLUM11G16640"/>
</dbReference>
<organism evidence="6">
    <name type="scientific">Oryza glumipatula</name>
    <dbReference type="NCBI Taxonomy" id="40148"/>
    <lineage>
        <taxon>Eukaryota</taxon>
        <taxon>Viridiplantae</taxon>
        <taxon>Streptophyta</taxon>
        <taxon>Embryophyta</taxon>
        <taxon>Tracheophyta</taxon>
        <taxon>Spermatophyta</taxon>
        <taxon>Magnoliopsida</taxon>
        <taxon>Liliopsida</taxon>
        <taxon>Poales</taxon>
        <taxon>Poaceae</taxon>
        <taxon>BOP clade</taxon>
        <taxon>Oryzoideae</taxon>
        <taxon>Oryzeae</taxon>
        <taxon>Oryzinae</taxon>
        <taxon>Oryza</taxon>
    </lineage>
</organism>
<sequence length="810" mass="92772">MSSDSDSSPNDEEFCKDISDSERKKPETSDAEFKKQVESAFLAIHNDTVLIGMKRKIYGHNFKINSMKSDSKDDSKLTRFSVKYFSQVLESLSEHQMEVISNSCFKTMLLFEKCSVPSDFALWIAQQVDVSSCDIIVRDKVIPLCKESVHSVLGLPVGGLPIKSSFEFERKKILECFGIYSLPSVKFYGDKFIKKESMTDEQILISFMLVNYLDFLNFGMRKLPADIPRIKVWKGNMIKVLSKFDRFSKGVYGKRPIRDISDCCYKLIQTAENKENTSVQQGNRSFLDMLHSSISVDLPEDVKKDINQFLILHFGPDESSIDERAKKLLIDVLVVLSNANVNLGQDVKSNFNDGNVVSDDIVNVHSSNAIHNDNNPMIFNDRFPKSSEKEQISTNPHIFEHQLNNKNPMNCNEKLLKSSQKSTKTDVDVIMKKLCKEAFKPLSPKKRDYIFSSFNKREPIHLDEVDEQPNFKIWDSQDDFPTDQEELKIEETPNNGSNAKKIIPDSYCPACPFEIHDNKDKIVMITLEDSEQQTQVLTQHNDKENVLVKQQEQKSLPKKKDSPDLIFLGERKCVDNCLDLTSKSNVLYNKINTFVVNPEKKLKLYNGSPEKIPLSNIDQNVGTSSSICMISKTQFQDKVAVDIDGVHCKFFTFGESVRPGGELSNFITSVFCRYMFRLCHPSKSKKHFFFSSIGDDLLKDPSTTDFKVVKKCLDGASLARPVHSCDLLFFPIVKNRHWFVFAVVLKAKQFVFLDSLYDEYSAYHEQLRPKLLFKINDFQFYTILSHNLKTVNCTAKFIIIDQVLLDILNF</sequence>
<dbReference type="Pfam" id="PF02902">
    <property type="entry name" value="Peptidase_C48"/>
    <property type="match status" value="1"/>
</dbReference>
<evidence type="ECO:0000313" key="6">
    <source>
        <dbReference type="EnsemblPlants" id="OGLUM11G16640.1"/>
    </source>
</evidence>
<dbReference type="EnsemblPlants" id="OGLUM11G16640.1">
    <property type="protein sequence ID" value="OGLUM11G16640.1"/>
    <property type="gene ID" value="OGLUM11G16640"/>
</dbReference>
<proteinExistence type="inferred from homology"/>
<keyword evidence="2" id="KW-0645">Protease</keyword>
<dbReference type="PANTHER" id="PTHR34835:SF60">
    <property type="entry name" value="OS10G0490300 PROTEIN"/>
    <property type="match status" value="1"/>
</dbReference>
<evidence type="ECO:0000256" key="2">
    <source>
        <dbReference type="ARBA" id="ARBA00022670"/>
    </source>
</evidence>
<dbReference type="HOGENOM" id="CLU_007688_0_0_1"/>
<evidence type="ECO:0000259" key="5">
    <source>
        <dbReference type="Pfam" id="PF02902"/>
    </source>
</evidence>
<dbReference type="GO" id="GO:0006508">
    <property type="term" value="P:proteolysis"/>
    <property type="evidence" value="ECO:0007669"/>
    <property type="project" value="UniProtKB-KW"/>
</dbReference>
<dbReference type="GO" id="GO:0008234">
    <property type="term" value="F:cysteine-type peptidase activity"/>
    <property type="evidence" value="ECO:0007669"/>
    <property type="project" value="InterPro"/>
</dbReference>
<evidence type="ECO:0000256" key="3">
    <source>
        <dbReference type="ARBA" id="ARBA00022801"/>
    </source>
</evidence>
<dbReference type="Gene3D" id="3.40.395.10">
    <property type="entry name" value="Adenoviral Proteinase, Chain A"/>
    <property type="match status" value="1"/>
</dbReference>
<feature type="region of interest" description="Disordered" evidence="4">
    <location>
        <begin position="1"/>
        <end position="30"/>
    </location>
</feature>
<name>A0A0E0BKA7_9ORYZ</name>
<evidence type="ECO:0000313" key="7">
    <source>
        <dbReference type="Proteomes" id="UP000026961"/>
    </source>
</evidence>
<evidence type="ECO:0000256" key="1">
    <source>
        <dbReference type="ARBA" id="ARBA00005234"/>
    </source>
</evidence>
<keyword evidence="3" id="KW-0378">Hydrolase</keyword>
<feature type="domain" description="Ubiquitin-like protease family profile" evidence="5">
    <location>
        <begin position="703"/>
        <end position="761"/>
    </location>
</feature>
<dbReference type="InterPro" id="IPR038765">
    <property type="entry name" value="Papain-like_cys_pep_sf"/>
</dbReference>
<keyword evidence="7" id="KW-1185">Reference proteome</keyword>
<dbReference type="eggNOG" id="KOG0778">
    <property type="taxonomic scope" value="Eukaryota"/>
</dbReference>
<reference evidence="6" key="1">
    <citation type="submission" date="2015-04" db="UniProtKB">
        <authorList>
            <consortium name="EnsemblPlants"/>
        </authorList>
    </citation>
    <scope>IDENTIFICATION</scope>
</reference>
<dbReference type="STRING" id="40148.A0A0E0BKA7"/>
<dbReference type="PANTHER" id="PTHR34835">
    <property type="entry name" value="OS07G0283600 PROTEIN-RELATED"/>
    <property type="match status" value="1"/>
</dbReference>
<accession>A0A0E0BKA7</accession>
<dbReference type="SUPFAM" id="SSF54001">
    <property type="entry name" value="Cysteine proteinases"/>
    <property type="match status" value="1"/>
</dbReference>
<dbReference type="InterPro" id="IPR003653">
    <property type="entry name" value="Peptidase_C48_C"/>
</dbReference>
<reference evidence="6" key="2">
    <citation type="submission" date="2018-05" db="EMBL/GenBank/DDBJ databases">
        <title>OgluRS3 (Oryza glumaepatula Reference Sequence Version 3).</title>
        <authorList>
            <person name="Zhang J."/>
            <person name="Kudrna D."/>
            <person name="Lee S."/>
            <person name="Talag J."/>
            <person name="Welchert J."/>
            <person name="Wing R.A."/>
        </authorList>
    </citation>
    <scope>NUCLEOTIDE SEQUENCE [LARGE SCALE GENOMIC DNA]</scope>
</reference>
<evidence type="ECO:0000256" key="4">
    <source>
        <dbReference type="SAM" id="MobiDB-lite"/>
    </source>
</evidence>
<feature type="compositionally biased region" description="Basic and acidic residues" evidence="4">
    <location>
        <begin position="13"/>
        <end position="30"/>
    </location>
</feature>
<dbReference type="Proteomes" id="UP000026961">
    <property type="component" value="Chromosome 11"/>
</dbReference>
<dbReference type="AlphaFoldDB" id="A0A0E0BKA7"/>